<accession>A0A4Q0XMU3</accession>
<feature type="transmembrane region" description="Helical" evidence="7">
    <location>
        <begin position="406"/>
        <end position="424"/>
    </location>
</feature>
<evidence type="ECO:0000259" key="10">
    <source>
        <dbReference type="Pfam" id="PF21088"/>
    </source>
</evidence>
<proteinExistence type="inferred from homology"/>
<evidence type="ECO:0008006" key="13">
    <source>
        <dbReference type="Google" id="ProtNLM"/>
    </source>
</evidence>
<dbReference type="InterPro" id="IPR045042">
    <property type="entry name" value="YnaI-like"/>
</dbReference>
<dbReference type="Pfam" id="PF21088">
    <property type="entry name" value="MS_channel_1st"/>
    <property type="match status" value="1"/>
</dbReference>
<dbReference type="InterPro" id="IPR011014">
    <property type="entry name" value="MscS_channel_TM-2"/>
</dbReference>
<keyword evidence="3" id="KW-1003">Cell membrane</keyword>
<dbReference type="RefSeq" id="WP_128997080.1">
    <property type="nucleotide sequence ID" value="NZ_PDKN01000010.1"/>
</dbReference>
<feature type="domain" description="Mechanosensitive ion channel transmembrane helices 2/3" evidence="10">
    <location>
        <begin position="384"/>
        <end position="425"/>
    </location>
</feature>
<feature type="transmembrane region" description="Helical" evidence="7">
    <location>
        <begin position="377"/>
        <end position="400"/>
    </location>
</feature>
<dbReference type="InterPro" id="IPR010920">
    <property type="entry name" value="LSM_dom_sf"/>
</dbReference>
<gene>
    <name evidence="11" type="ORF">CRV04_11910</name>
</gene>
<reference evidence="11 12" key="1">
    <citation type="submission" date="2017-10" db="EMBL/GenBank/DDBJ databases">
        <title>Genomics of the genus Arcobacter.</title>
        <authorList>
            <person name="Perez-Cataluna A."/>
            <person name="Figueras M.J."/>
        </authorList>
    </citation>
    <scope>NUCLEOTIDE SEQUENCE [LARGE SCALE GENOMIC DNA]</scope>
    <source>
        <strain evidence="11 12">CECT 8987</strain>
    </source>
</reference>
<keyword evidence="5 7" id="KW-1133">Transmembrane helix</keyword>
<evidence type="ECO:0000256" key="5">
    <source>
        <dbReference type="ARBA" id="ARBA00022989"/>
    </source>
</evidence>
<organism evidence="11 12">
    <name type="scientific">Candidatus Marinarcus aquaticus</name>
    <dbReference type="NCBI Taxonomy" id="2044504"/>
    <lineage>
        <taxon>Bacteria</taxon>
        <taxon>Pseudomonadati</taxon>
        <taxon>Campylobacterota</taxon>
        <taxon>Epsilonproteobacteria</taxon>
        <taxon>Campylobacterales</taxon>
        <taxon>Arcobacteraceae</taxon>
        <taxon>Candidatus Marinarcus</taxon>
    </lineage>
</organism>
<dbReference type="SUPFAM" id="SSF82861">
    <property type="entry name" value="Mechanosensitive channel protein MscS (YggB), transmembrane region"/>
    <property type="match status" value="1"/>
</dbReference>
<evidence type="ECO:0000313" key="11">
    <source>
        <dbReference type="EMBL" id="RXJ54490.1"/>
    </source>
</evidence>
<evidence type="ECO:0000256" key="3">
    <source>
        <dbReference type="ARBA" id="ARBA00022475"/>
    </source>
</evidence>
<evidence type="ECO:0000313" key="12">
    <source>
        <dbReference type="Proteomes" id="UP000290657"/>
    </source>
</evidence>
<feature type="domain" description="Mechanosensitive ion channel MscS C-terminal" evidence="9">
    <location>
        <begin position="500"/>
        <end position="612"/>
    </location>
</feature>
<keyword evidence="6 7" id="KW-0472">Membrane</keyword>
<dbReference type="Gene3D" id="1.10.287.1260">
    <property type="match status" value="1"/>
</dbReference>
<name>A0A4Q0XMU3_9BACT</name>
<evidence type="ECO:0000256" key="6">
    <source>
        <dbReference type="ARBA" id="ARBA00023136"/>
    </source>
</evidence>
<dbReference type="InterPro" id="IPR023408">
    <property type="entry name" value="MscS_beta-dom_sf"/>
</dbReference>
<evidence type="ECO:0000259" key="9">
    <source>
        <dbReference type="Pfam" id="PF21082"/>
    </source>
</evidence>
<feature type="domain" description="Mechanosensitive ion channel MscS" evidence="8">
    <location>
        <begin position="427"/>
        <end position="493"/>
    </location>
</feature>
<dbReference type="Gene3D" id="3.30.70.100">
    <property type="match status" value="1"/>
</dbReference>
<dbReference type="Pfam" id="PF21082">
    <property type="entry name" value="MS_channel_3rd"/>
    <property type="match status" value="1"/>
</dbReference>
<evidence type="ECO:0000256" key="7">
    <source>
        <dbReference type="SAM" id="Phobius"/>
    </source>
</evidence>
<keyword evidence="4 7" id="KW-0812">Transmembrane</keyword>
<comment type="similarity">
    <text evidence="2">Belongs to the MscS (TC 1.A.23) family.</text>
</comment>
<dbReference type="InterPro" id="IPR049142">
    <property type="entry name" value="MS_channel_1st"/>
</dbReference>
<dbReference type="SUPFAM" id="SSF82689">
    <property type="entry name" value="Mechanosensitive channel protein MscS (YggB), C-terminal domain"/>
    <property type="match status" value="1"/>
</dbReference>
<dbReference type="Gene3D" id="2.30.30.60">
    <property type="match status" value="1"/>
</dbReference>
<evidence type="ECO:0000256" key="4">
    <source>
        <dbReference type="ARBA" id="ARBA00022692"/>
    </source>
</evidence>
<dbReference type="InterPro" id="IPR049278">
    <property type="entry name" value="MS_channel_C"/>
</dbReference>
<dbReference type="AlphaFoldDB" id="A0A4Q0XMU3"/>
<evidence type="ECO:0000259" key="8">
    <source>
        <dbReference type="Pfam" id="PF00924"/>
    </source>
</evidence>
<dbReference type="PROSITE" id="PS01246">
    <property type="entry name" value="UPF0003"/>
    <property type="match status" value="1"/>
</dbReference>
<sequence length="623" mass="73185">MFKRSIAIFFILMTVGLSQETLDIKNLPLSSASSQLQDSIDALKILNNQLKVNDKINEELVYEQKKEIFEDILELIINEKNAQLKRIELKSEQEKLSSKMSANESYGYDVAFIRDEIEYTTISNQILFYEAMNQIIKLRKGYITNNGLRKYIQSVKKRIKNDTLLTKFQEYYEKSKNIDAPIYDDLRLNYETYTTDVLTFTEVLNYLYHNSKKIEKSNFLISRFNISFWVNAINDYKPIENMNIYLNYYLSVDMGRILVAMFFFILINSLRLFVMPIIITFIKKRQKGHSHKESNIQLQNYLTNSFTKPIKLYLLIFSFELFIQIVHNGQFDLIKAETFFNIIYIINTGYLIYKLFDEWVDIYAETFFENHTTTRKEMVSFMLNIFKFILFLVITLFILTELDFDVKAILASLGIGGIAIALAAKETLSNLFSSVNLMMDNSFNQGDWIVTDKYEGTVIEIKMRTTTIRTFDNALVTIPNSELANTSIKNWSKRVLGRRIKMNIGVTYESNLEDIKNAIKDIEQMLQTHPEIATKKSDIVNERIKNLKLAKKEDFYGIKRDLMVYLDEFNDSSIDILVYCFSKTTNWVEWLEVKEDVLFKIAQIIRNNNLEFAYPTQVNYIKR</sequence>
<evidence type="ECO:0000256" key="2">
    <source>
        <dbReference type="ARBA" id="ARBA00008017"/>
    </source>
</evidence>
<dbReference type="InterPro" id="IPR011066">
    <property type="entry name" value="MscS_channel_C_sf"/>
</dbReference>
<protein>
    <recommendedName>
        <fullName evidence="13">Mechanosensitive ion channel family protein</fullName>
    </recommendedName>
</protein>
<dbReference type="InterPro" id="IPR006685">
    <property type="entry name" value="MscS_channel_2nd"/>
</dbReference>
<dbReference type="GO" id="GO:0008381">
    <property type="term" value="F:mechanosensitive monoatomic ion channel activity"/>
    <property type="evidence" value="ECO:0007669"/>
    <property type="project" value="UniProtKB-ARBA"/>
</dbReference>
<dbReference type="PANTHER" id="PTHR43634:SF2">
    <property type="entry name" value="LOW CONDUCTANCE MECHANOSENSITIVE CHANNEL YNAI"/>
    <property type="match status" value="1"/>
</dbReference>
<comment type="caution">
    <text evidence="11">The sequence shown here is derived from an EMBL/GenBank/DDBJ whole genome shotgun (WGS) entry which is preliminary data.</text>
</comment>
<dbReference type="Proteomes" id="UP000290657">
    <property type="component" value="Unassembled WGS sequence"/>
</dbReference>
<dbReference type="EMBL" id="PDKN01000010">
    <property type="protein sequence ID" value="RXJ54490.1"/>
    <property type="molecule type" value="Genomic_DNA"/>
</dbReference>
<dbReference type="InterPro" id="IPR006686">
    <property type="entry name" value="MscS_channel_CS"/>
</dbReference>
<dbReference type="GO" id="GO:0005886">
    <property type="term" value="C:plasma membrane"/>
    <property type="evidence" value="ECO:0007669"/>
    <property type="project" value="UniProtKB-SubCell"/>
</dbReference>
<dbReference type="Pfam" id="PF00924">
    <property type="entry name" value="MS_channel_2nd"/>
    <property type="match status" value="1"/>
</dbReference>
<dbReference type="PANTHER" id="PTHR43634">
    <property type="entry name" value="OW CONDUCTANCE MECHANOSENSITIVE CHANNEL"/>
    <property type="match status" value="1"/>
</dbReference>
<dbReference type="OrthoDB" id="9775207at2"/>
<comment type="subcellular location">
    <subcellularLocation>
        <location evidence="1">Cell membrane</location>
        <topology evidence="1">Multi-pass membrane protein</topology>
    </subcellularLocation>
</comment>
<feature type="transmembrane region" description="Helical" evidence="7">
    <location>
        <begin position="257"/>
        <end position="282"/>
    </location>
</feature>
<keyword evidence="12" id="KW-1185">Reference proteome</keyword>
<dbReference type="SUPFAM" id="SSF50182">
    <property type="entry name" value="Sm-like ribonucleoproteins"/>
    <property type="match status" value="1"/>
</dbReference>
<evidence type="ECO:0000256" key="1">
    <source>
        <dbReference type="ARBA" id="ARBA00004651"/>
    </source>
</evidence>